<gene>
    <name evidence="2" type="ORF">CGOC_LOCUS13769</name>
</gene>
<dbReference type="InterPro" id="IPR011001">
    <property type="entry name" value="Saposin-like"/>
</dbReference>
<feature type="chain" id="PRO_5017943482" description="Saposin B-type domain-containing protein" evidence="1">
    <location>
        <begin position="16"/>
        <end position="99"/>
    </location>
</feature>
<feature type="signal peptide" evidence="1">
    <location>
        <begin position="1"/>
        <end position="15"/>
    </location>
</feature>
<dbReference type="OrthoDB" id="10347659at2759"/>
<reference evidence="2 3" key="1">
    <citation type="submission" date="2018-11" db="EMBL/GenBank/DDBJ databases">
        <authorList>
            <consortium name="Pathogen Informatics"/>
        </authorList>
    </citation>
    <scope>NUCLEOTIDE SEQUENCE [LARGE SCALE GENOMIC DNA]</scope>
</reference>
<dbReference type="Gene3D" id="1.10.225.10">
    <property type="entry name" value="Saposin-like"/>
    <property type="match status" value="1"/>
</dbReference>
<evidence type="ECO:0000313" key="3">
    <source>
        <dbReference type="Proteomes" id="UP000271889"/>
    </source>
</evidence>
<accession>A0A3P7N7P4</accession>
<dbReference type="SUPFAM" id="SSF47862">
    <property type="entry name" value="Saposin"/>
    <property type="match status" value="1"/>
</dbReference>
<organism evidence="2 3">
    <name type="scientific">Cylicostephanus goldi</name>
    <name type="common">Nematode worm</name>
    <dbReference type="NCBI Taxonomy" id="71465"/>
    <lineage>
        <taxon>Eukaryota</taxon>
        <taxon>Metazoa</taxon>
        <taxon>Ecdysozoa</taxon>
        <taxon>Nematoda</taxon>
        <taxon>Chromadorea</taxon>
        <taxon>Rhabditida</taxon>
        <taxon>Rhabditina</taxon>
        <taxon>Rhabditomorpha</taxon>
        <taxon>Strongyloidea</taxon>
        <taxon>Strongylidae</taxon>
        <taxon>Cylicostephanus</taxon>
    </lineage>
</organism>
<dbReference type="AlphaFoldDB" id="A0A3P7N7P4"/>
<evidence type="ECO:0008006" key="4">
    <source>
        <dbReference type="Google" id="ProtNLM"/>
    </source>
</evidence>
<protein>
    <recommendedName>
        <fullName evidence="4">Saposin B-type domain-containing protein</fullName>
    </recommendedName>
</protein>
<dbReference type="Proteomes" id="UP000271889">
    <property type="component" value="Unassembled WGS sequence"/>
</dbReference>
<dbReference type="EMBL" id="UYRV01134837">
    <property type="protein sequence ID" value="VDN38564.1"/>
    <property type="molecule type" value="Genomic_DNA"/>
</dbReference>
<proteinExistence type="predicted"/>
<name>A0A3P7N7P4_CYLGO</name>
<keyword evidence="3" id="KW-1185">Reference proteome</keyword>
<evidence type="ECO:0000256" key="1">
    <source>
        <dbReference type="SAM" id="SignalP"/>
    </source>
</evidence>
<sequence length="99" mass="11485">MKIILFALILCTVSAWVTYLPKDIDNKPPWCEICIDLAKKLKEALNGGEELKEVAHKFCNEKIPLLLIEACHKNVDNYWEKVIESLEVSFEQKNYFISI</sequence>
<evidence type="ECO:0000313" key="2">
    <source>
        <dbReference type="EMBL" id="VDN38564.1"/>
    </source>
</evidence>
<keyword evidence="1" id="KW-0732">Signal</keyword>